<comment type="catalytic activity">
    <reaction evidence="8">
        <text>L-glutamyl-tRNA(Gln) + L-glutamine + ATP + H2O = L-glutaminyl-tRNA(Gln) + L-glutamate + ADP + phosphate + H(+)</text>
        <dbReference type="Rhea" id="RHEA:17521"/>
        <dbReference type="Rhea" id="RHEA-COMP:9681"/>
        <dbReference type="Rhea" id="RHEA-COMP:9684"/>
        <dbReference type="ChEBI" id="CHEBI:15377"/>
        <dbReference type="ChEBI" id="CHEBI:15378"/>
        <dbReference type="ChEBI" id="CHEBI:29985"/>
        <dbReference type="ChEBI" id="CHEBI:30616"/>
        <dbReference type="ChEBI" id="CHEBI:43474"/>
        <dbReference type="ChEBI" id="CHEBI:58359"/>
        <dbReference type="ChEBI" id="CHEBI:78520"/>
        <dbReference type="ChEBI" id="CHEBI:78521"/>
        <dbReference type="ChEBI" id="CHEBI:456216"/>
    </reaction>
</comment>
<dbReference type="PANTHER" id="PTHR11659">
    <property type="entry name" value="GLUTAMYL-TRNA GLN AMIDOTRANSFERASE SUBUNIT B MITOCHONDRIAL AND PROKARYOTIC PET112-RELATED"/>
    <property type="match status" value="1"/>
</dbReference>
<evidence type="ECO:0000256" key="1">
    <source>
        <dbReference type="ARBA" id="ARBA00011123"/>
    </source>
</evidence>
<dbReference type="InterPro" id="IPR042114">
    <property type="entry name" value="GatB_C_1"/>
</dbReference>
<dbReference type="InterPro" id="IPR017959">
    <property type="entry name" value="Asn/Gln-tRNA_amidoTrfase_suB/E"/>
</dbReference>
<dbReference type="Pfam" id="PF00710">
    <property type="entry name" value="Asparaginase"/>
    <property type="match status" value="1"/>
</dbReference>
<dbReference type="InterPro" id="IPR023168">
    <property type="entry name" value="GatB_Yqey_C_2"/>
</dbReference>
<dbReference type="GO" id="GO:0050567">
    <property type="term" value="F:glutaminyl-tRNA synthase (glutamine-hydrolyzing) activity"/>
    <property type="evidence" value="ECO:0007669"/>
    <property type="project" value="TreeGrafter"/>
</dbReference>
<dbReference type="SMART" id="SM00845">
    <property type="entry name" value="GatB_Yqey"/>
    <property type="match status" value="1"/>
</dbReference>
<dbReference type="InterPro" id="IPR018027">
    <property type="entry name" value="Asn/Gln_amidotransferase"/>
</dbReference>
<dbReference type="Gene3D" id="1.10.10.410">
    <property type="match status" value="1"/>
</dbReference>
<dbReference type="PANTHER" id="PTHR11659:SF0">
    <property type="entry name" value="GLUTAMYL-TRNA(GLN) AMIDOTRANSFERASE SUBUNIT B, MITOCHONDRIAL"/>
    <property type="match status" value="1"/>
</dbReference>
<dbReference type="Pfam" id="PF02637">
    <property type="entry name" value="GatB_Yqey"/>
    <property type="match status" value="1"/>
</dbReference>
<dbReference type="GO" id="GO:0004067">
    <property type="term" value="F:asparaginase activity"/>
    <property type="evidence" value="ECO:0007669"/>
    <property type="project" value="UniProtKB-UniRule"/>
</dbReference>
<evidence type="ECO:0000256" key="4">
    <source>
        <dbReference type="ARBA" id="ARBA00022840"/>
    </source>
</evidence>
<evidence type="ECO:0000259" key="11">
    <source>
        <dbReference type="SMART" id="SM00845"/>
    </source>
</evidence>
<dbReference type="InterPro" id="IPR036152">
    <property type="entry name" value="Asp/glu_Ase-like_sf"/>
</dbReference>
<dbReference type="InterPro" id="IPR027474">
    <property type="entry name" value="L-asparaginase_N"/>
</dbReference>
<evidence type="ECO:0000256" key="2">
    <source>
        <dbReference type="ARBA" id="ARBA00022598"/>
    </source>
</evidence>
<protein>
    <submittedName>
        <fullName evidence="12">Asparaginase domain-containing protein</fullName>
        <ecNumber evidence="12">3.5.1.1</ecNumber>
    </submittedName>
</protein>
<feature type="domain" description="Asn/Gln amidotransferase" evidence="11">
    <location>
        <begin position="318"/>
        <end position="465"/>
    </location>
</feature>
<proteinExistence type="predicted"/>
<dbReference type="GO" id="GO:0006412">
    <property type="term" value="P:translation"/>
    <property type="evidence" value="ECO:0007669"/>
    <property type="project" value="UniProtKB-KW"/>
</dbReference>
<gene>
    <name evidence="12" type="ORF">K7J14_05860</name>
</gene>
<dbReference type="SUPFAM" id="SSF53774">
    <property type="entry name" value="Glutaminase/Asparaginase"/>
    <property type="match status" value="1"/>
</dbReference>
<dbReference type="RefSeq" id="WP_230754249.1">
    <property type="nucleotide sequence ID" value="NZ_JAINWA010000001.1"/>
</dbReference>
<comment type="caution">
    <text evidence="12">The sequence shown here is derived from an EMBL/GenBank/DDBJ whole genome shotgun (WGS) entry which is preliminary data.</text>
</comment>
<evidence type="ECO:0000256" key="6">
    <source>
        <dbReference type="ARBA" id="ARBA00024799"/>
    </source>
</evidence>
<accession>A0AAE3EGT2</accession>
<dbReference type="InterPro" id="IPR027475">
    <property type="entry name" value="Asparaginase/glutaminase_AS2"/>
</dbReference>
<dbReference type="Gene3D" id="3.40.50.40">
    <property type="match status" value="1"/>
</dbReference>
<dbReference type="InterPro" id="IPR037152">
    <property type="entry name" value="L-asparaginase_N_sf"/>
</dbReference>
<dbReference type="GO" id="GO:0005524">
    <property type="term" value="F:ATP binding"/>
    <property type="evidence" value="ECO:0007669"/>
    <property type="project" value="UniProtKB-KW"/>
</dbReference>
<dbReference type="PIRSF" id="PIRSF500176">
    <property type="entry name" value="L_ASNase"/>
    <property type="match status" value="1"/>
</dbReference>
<dbReference type="Gene3D" id="3.40.50.1170">
    <property type="entry name" value="L-asparaginase, N-terminal domain"/>
    <property type="match status" value="1"/>
</dbReference>
<evidence type="ECO:0000313" key="12">
    <source>
        <dbReference type="EMBL" id="MCD1654226.1"/>
    </source>
</evidence>
<keyword evidence="13" id="KW-1185">Reference proteome</keyword>
<evidence type="ECO:0000256" key="7">
    <source>
        <dbReference type="ARBA" id="ARBA00047380"/>
    </source>
</evidence>
<dbReference type="SMART" id="SM00870">
    <property type="entry name" value="Asparaginase"/>
    <property type="match status" value="1"/>
</dbReference>
<dbReference type="InterPro" id="IPR006034">
    <property type="entry name" value="Asparaginase/glutaminase-like"/>
</dbReference>
<keyword evidence="12" id="KW-0378">Hydrolase</keyword>
<dbReference type="Gene3D" id="1.10.150.380">
    <property type="entry name" value="GatB domain, N-terminal subdomain"/>
    <property type="match status" value="1"/>
</dbReference>
<sequence>MYQSKVFLEVRILLSTTEKAFCSCHIGNSAGSCPVCRREEGALPAVNSQTARRAYLLAHALDCVLADKADYERPKGSPSLPPEYSLSGASLKIGSDGAMDIEFHRRKKRISIREVRIEEDAGRLTHQNGETRMDYSQAGAPSIRIRTGTEFELGEETEIFLTELRRRIQYMGILKGVPPESVIRCNAYVSLARYPNNPDYTVKLRNLNSFNFARKAINAELHRQEEILISGGTVESESRIWNERQDRTEFHQSRESVSAVSTVPLQGKPSFACPPALLAELRASAIEHPSERQNRLIEAWGIARTRAEFICDEKSRADFYEESIKAGADPMDAAHWLMSDITGLLRKTGKKIQDSPLSPRRFASILALYRERTINSRMAKQILLAVLETDKDPAILMQEHDWTQISDTTQLRLIVQKTISDNPLEANRLRDGDMAPLEFLTGLIMKKTRGLAEPGIVKTLLKEELRISLVYILAMGGTITGSVDNGEIIGGDAKILRTMIEPELTAGHISIEPVAPDRLLSEEIQPMDWARLVHAISQKIASGTANGIVVTHGTDTLAYTAPLIYWLFADSPVPIVFTTSNTPPAVLEPGATPDEARLNLNKAIRLAREKERGIYVVFGDRVLSPINLKFLRPALYGFTNWNSQDQHRGAGFLNGLGETDPYVMGRLLAEAADRLHLTRIYPGLRADRLLALTETGVTHFFLELYEKGTGNMKDSDYSLKQLLIQGRRRGCRFYCTSQQEGVVDFSGYSTSRRMWREGAIPMGSLTTETAMALYFAASLVCDSLEEIDELMEAAGQN</sequence>
<dbReference type="EC" id="3.5.1.1" evidence="12"/>
<name>A0AAE3EGT2_9SPIR</name>
<dbReference type="PIRSF" id="PIRSF001220">
    <property type="entry name" value="L-ASNase_gatD"/>
    <property type="match status" value="1"/>
</dbReference>
<evidence type="ECO:0000256" key="9">
    <source>
        <dbReference type="PIRSR" id="PIRSR001220-1"/>
    </source>
</evidence>
<dbReference type="SUPFAM" id="SSF55931">
    <property type="entry name" value="Glutamine synthetase/guanido kinase"/>
    <property type="match status" value="1"/>
</dbReference>
<dbReference type="Pfam" id="PF02934">
    <property type="entry name" value="GatB_N"/>
    <property type="match status" value="1"/>
</dbReference>
<feature type="active site" evidence="10">
    <location>
        <position position="554"/>
    </location>
</feature>
<comment type="function">
    <text evidence="6">Allows the formation of correctly charged Asn-tRNA(Asn) or Gln-tRNA(Gln) through the transamidation of misacylated Asp-tRNA(Asn) or Glu-tRNA(Gln) in organisms which lack either or both of asparaginyl-tRNA or glutaminyl-tRNA synthetases. The reaction takes place in the presence of glutamine and ATP through an activated phospho-Asp-tRNA(Asn) or phospho-Glu-tRNA(Gln).</text>
</comment>
<dbReference type="PRINTS" id="PR00139">
    <property type="entry name" value="ASNGLNASE"/>
</dbReference>
<keyword evidence="5" id="KW-0648">Protein biosynthesis</keyword>
<keyword evidence="2" id="KW-0436">Ligase</keyword>
<keyword evidence="3" id="KW-0547">Nucleotide-binding</keyword>
<dbReference type="InterPro" id="IPR003789">
    <property type="entry name" value="Asn/Gln_tRNA_amidoTrase-B-like"/>
</dbReference>
<dbReference type="PROSITE" id="PS51257">
    <property type="entry name" value="PROKAR_LIPOPROTEIN"/>
    <property type="match status" value="1"/>
</dbReference>
<evidence type="ECO:0000256" key="8">
    <source>
        <dbReference type="ARBA" id="ARBA00047913"/>
    </source>
</evidence>
<organism evidence="12 13">
    <name type="scientific">Teretinema zuelzerae</name>
    <dbReference type="NCBI Taxonomy" id="156"/>
    <lineage>
        <taxon>Bacteria</taxon>
        <taxon>Pseudomonadati</taxon>
        <taxon>Spirochaetota</taxon>
        <taxon>Spirochaetia</taxon>
        <taxon>Spirochaetales</taxon>
        <taxon>Treponemataceae</taxon>
        <taxon>Teretinema</taxon>
    </lineage>
</organism>
<dbReference type="Proteomes" id="UP001198163">
    <property type="component" value="Unassembled WGS sequence"/>
</dbReference>
<dbReference type="PROSITE" id="PS00917">
    <property type="entry name" value="ASN_GLN_ASE_2"/>
    <property type="match status" value="1"/>
</dbReference>
<dbReference type="PROSITE" id="PS51732">
    <property type="entry name" value="ASN_GLN_ASE_3"/>
    <property type="match status" value="1"/>
</dbReference>
<dbReference type="AlphaFoldDB" id="A0AAE3EGT2"/>
<evidence type="ECO:0000256" key="5">
    <source>
        <dbReference type="ARBA" id="ARBA00022917"/>
    </source>
</evidence>
<reference evidence="12" key="1">
    <citation type="submission" date="2021-08" db="EMBL/GenBank/DDBJ databases">
        <title>Comparative analyses of Brucepasteria parasyntrophica and Teretinema zuelzerae.</title>
        <authorList>
            <person name="Song Y."/>
            <person name="Brune A."/>
        </authorList>
    </citation>
    <scope>NUCLEOTIDE SEQUENCE</scope>
    <source>
        <strain evidence="12">DSM 1903</strain>
    </source>
</reference>
<evidence type="ECO:0000256" key="3">
    <source>
        <dbReference type="ARBA" id="ARBA00022741"/>
    </source>
</evidence>
<evidence type="ECO:0000256" key="10">
    <source>
        <dbReference type="PROSITE-ProRule" id="PRU10100"/>
    </source>
</evidence>
<evidence type="ECO:0000313" key="13">
    <source>
        <dbReference type="Proteomes" id="UP001198163"/>
    </source>
</evidence>
<dbReference type="InterPro" id="IPR027473">
    <property type="entry name" value="L-asparaginase_C"/>
</dbReference>
<dbReference type="InterPro" id="IPR006075">
    <property type="entry name" value="Asn/Gln-tRNA_Trfase_suB/E_cat"/>
</dbReference>
<dbReference type="SUPFAM" id="SSF89095">
    <property type="entry name" value="GatB/YqeY motif"/>
    <property type="match status" value="1"/>
</dbReference>
<feature type="active site" description="O-isoaspartyl threonine intermediate" evidence="9">
    <location>
        <position position="478"/>
    </location>
</feature>
<dbReference type="InterPro" id="IPR014746">
    <property type="entry name" value="Gln_synth/guanido_kin_cat_dom"/>
</dbReference>
<keyword evidence="4" id="KW-0067">ATP-binding</keyword>
<comment type="subunit">
    <text evidence="1">Heterotrimer of A, B and C subunits.</text>
</comment>
<dbReference type="EMBL" id="JAINWA010000001">
    <property type="protein sequence ID" value="MCD1654226.1"/>
    <property type="molecule type" value="Genomic_DNA"/>
</dbReference>
<comment type="catalytic activity">
    <reaction evidence="7">
        <text>L-aspartyl-tRNA(Asn) + L-glutamine + ATP + H2O = L-asparaginyl-tRNA(Asn) + L-glutamate + ADP + phosphate + 2 H(+)</text>
        <dbReference type="Rhea" id="RHEA:14513"/>
        <dbReference type="Rhea" id="RHEA-COMP:9674"/>
        <dbReference type="Rhea" id="RHEA-COMP:9677"/>
        <dbReference type="ChEBI" id="CHEBI:15377"/>
        <dbReference type="ChEBI" id="CHEBI:15378"/>
        <dbReference type="ChEBI" id="CHEBI:29985"/>
        <dbReference type="ChEBI" id="CHEBI:30616"/>
        <dbReference type="ChEBI" id="CHEBI:43474"/>
        <dbReference type="ChEBI" id="CHEBI:58359"/>
        <dbReference type="ChEBI" id="CHEBI:78515"/>
        <dbReference type="ChEBI" id="CHEBI:78516"/>
        <dbReference type="ChEBI" id="CHEBI:456216"/>
    </reaction>
</comment>
<dbReference type="GO" id="GO:0070681">
    <property type="term" value="P:glutaminyl-tRNAGln biosynthesis via transamidation"/>
    <property type="evidence" value="ECO:0007669"/>
    <property type="project" value="TreeGrafter"/>
</dbReference>